<evidence type="ECO:0000256" key="7">
    <source>
        <dbReference type="ARBA" id="ARBA00023136"/>
    </source>
</evidence>
<protein>
    <submittedName>
        <fullName evidence="9">Preprotein translocase subunit SecE</fullName>
    </submittedName>
</protein>
<keyword evidence="7 8" id="KW-0472">Membrane</keyword>
<keyword evidence="6" id="KW-0811">Translocation</keyword>
<keyword evidence="2" id="KW-0813">Transport</keyword>
<organism evidence="9 12">
    <name type="scientific">Pediococcus parvulus</name>
    <dbReference type="NCBI Taxonomy" id="54062"/>
    <lineage>
        <taxon>Bacteria</taxon>
        <taxon>Bacillati</taxon>
        <taxon>Bacillota</taxon>
        <taxon>Bacilli</taxon>
        <taxon>Lactobacillales</taxon>
        <taxon>Lactobacillaceae</taxon>
        <taxon>Pediococcus</taxon>
    </lineage>
</organism>
<gene>
    <name evidence="9" type="primary">secE</name>
    <name evidence="10" type="ORF">A7K95_06060</name>
    <name evidence="9" type="ORF">GA842_06040</name>
</gene>
<dbReference type="GO" id="GO:0006886">
    <property type="term" value="P:intracellular protein transport"/>
    <property type="evidence" value="ECO:0007669"/>
    <property type="project" value="InterPro"/>
</dbReference>
<dbReference type="OrthoDB" id="9813233at2"/>
<dbReference type="GO" id="GO:0016020">
    <property type="term" value="C:membrane"/>
    <property type="evidence" value="ECO:0007669"/>
    <property type="project" value="UniProtKB-SubCell"/>
</dbReference>
<dbReference type="Proteomes" id="UP000077280">
    <property type="component" value="Unassembled WGS sequence"/>
</dbReference>
<evidence type="ECO:0000256" key="3">
    <source>
        <dbReference type="ARBA" id="ARBA00022692"/>
    </source>
</evidence>
<evidence type="ECO:0000256" key="1">
    <source>
        <dbReference type="ARBA" id="ARBA00004370"/>
    </source>
</evidence>
<dbReference type="InterPro" id="IPR038379">
    <property type="entry name" value="SecE_sf"/>
</dbReference>
<sequence>MKFIKSVIQEMHDVTWPNAHQLRKDASSVIGLSVFFVAFFALVDWLVQLFLALFQ</sequence>
<keyword evidence="11" id="KW-1185">Reference proteome</keyword>
<evidence type="ECO:0000256" key="6">
    <source>
        <dbReference type="ARBA" id="ARBA00023010"/>
    </source>
</evidence>
<dbReference type="RefSeq" id="WP_057784521.1">
    <property type="nucleotide sequence ID" value="NZ_BJWE01000025.1"/>
</dbReference>
<keyword evidence="3 8" id="KW-0812">Transmembrane</keyword>
<dbReference type="InterPro" id="IPR001901">
    <property type="entry name" value="Translocase_SecE/Sec61-g"/>
</dbReference>
<dbReference type="GO" id="GO:0006605">
    <property type="term" value="P:protein targeting"/>
    <property type="evidence" value="ECO:0007669"/>
    <property type="project" value="InterPro"/>
</dbReference>
<evidence type="ECO:0000313" key="9">
    <source>
        <dbReference type="EMBL" id="MDV7694439.1"/>
    </source>
</evidence>
<reference evidence="9" key="2">
    <citation type="submission" date="2019-10" db="EMBL/GenBank/DDBJ databases">
        <title>Malate fermentation in French cider.</title>
        <authorList>
            <person name="Cousin F.J."/>
            <person name="Medina Fernandez S."/>
            <person name="Misery B."/>
            <person name="Laplace J.-M."/>
            <person name="Cretenet M."/>
        </authorList>
    </citation>
    <scope>NUCLEOTIDE SEQUENCE</scope>
    <source>
        <strain evidence="9">UCMA15901</strain>
    </source>
</reference>
<feature type="transmembrane region" description="Helical" evidence="8">
    <location>
        <begin position="29"/>
        <end position="54"/>
    </location>
</feature>
<dbReference type="GO" id="GO:0008320">
    <property type="term" value="F:protein transmembrane transporter activity"/>
    <property type="evidence" value="ECO:0007669"/>
    <property type="project" value="InterPro"/>
</dbReference>
<dbReference type="NCBIfam" id="TIGR00964">
    <property type="entry name" value="secE_bact"/>
    <property type="match status" value="1"/>
</dbReference>
<keyword evidence="4" id="KW-0653">Protein transport</keyword>
<evidence type="ECO:0000313" key="12">
    <source>
        <dbReference type="Proteomes" id="UP001275867"/>
    </source>
</evidence>
<name>A0A176TJI2_9LACO</name>
<evidence type="ECO:0000256" key="8">
    <source>
        <dbReference type="SAM" id="Phobius"/>
    </source>
</evidence>
<keyword evidence="5 8" id="KW-1133">Transmembrane helix</keyword>
<evidence type="ECO:0000256" key="5">
    <source>
        <dbReference type="ARBA" id="ARBA00022989"/>
    </source>
</evidence>
<evidence type="ECO:0000256" key="2">
    <source>
        <dbReference type="ARBA" id="ARBA00022448"/>
    </source>
</evidence>
<accession>A0A176TJI2</accession>
<proteinExistence type="predicted"/>
<comment type="subcellular location">
    <subcellularLocation>
        <location evidence="1">Membrane</location>
    </subcellularLocation>
</comment>
<dbReference type="GeneID" id="93382561"/>
<dbReference type="AlphaFoldDB" id="A0A176TJI2"/>
<dbReference type="Gene3D" id="1.20.5.1030">
    <property type="entry name" value="Preprotein translocase secy subunit"/>
    <property type="match status" value="1"/>
</dbReference>
<reference evidence="10 11" key="1">
    <citation type="submission" date="2016-05" db="EMBL/GenBank/DDBJ databases">
        <title>Draft genome sequence of Pediococcus parvulus 2.6, a probiotic beta-glucan producer strain.</title>
        <authorList>
            <person name="Mohedano M.L."/>
            <person name="Perez-Ramos A."/>
            <person name="Duenas M.T."/>
            <person name="Lamontanara A."/>
            <person name="Orru L."/>
            <person name="Spano G."/>
            <person name="Capozzi V."/>
            <person name="Lopez P."/>
        </authorList>
    </citation>
    <scope>NUCLEOTIDE SEQUENCE [LARGE SCALE GENOMIC DNA]</scope>
    <source>
        <strain evidence="10 11">2.6</strain>
    </source>
</reference>
<comment type="caution">
    <text evidence="9">The sequence shown here is derived from an EMBL/GenBank/DDBJ whole genome shotgun (WGS) entry which is preliminary data.</text>
</comment>
<dbReference type="EMBL" id="LXND01000042">
    <property type="protein sequence ID" value="OAD64156.1"/>
    <property type="molecule type" value="Genomic_DNA"/>
</dbReference>
<dbReference type="Proteomes" id="UP001275867">
    <property type="component" value="Unassembled WGS sequence"/>
</dbReference>
<dbReference type="GO" id="GO:0009306">
    <property type="term" value="P:protein secretion"/>
    <property type="evidence" value="ECO:0007669"/>
    <property type="project" value="InterPro"/>
</dbReference>
<evidence type="ECO:0000313" key="10">
    <source>
        <dbReference type="EMBL" id="OAD64156.1"/>
    </source>
</evidence>
<dbReference type="EMBL" id="WERX01000016">
    <property type="protein sequence ID" value="MDV7694439.1"/>
    <property type="molecule type" value="Genomic_DNA"/>
</dbReference>
<evidence type="ECO:0000313" key="11">
    <source>
        <dbReference type="Proteomes" id="UP000077280"/>
    </source>
</evidence>
<evidence type="ECO:0000256" key="4">
    <source>
        <dbReference type="ARBA" id="ARBA00022927"/>
    </source>
</evidence>
<dbReference type="Pfam" id="PF00584">
    <property type="entry name" value="SecE"/>
    <property type="match status" value="1"/>
</dbReference>
<dbReference type="InterPro" id="IPR005807">
    <property type="entry name" value="SecE_bac"/>
</dbReference>